<protein>
    <submittedName>
        <fullName evidence="2">Uncharacterized protein</fullName>
    </submittedName>
</protein>
<accession>A0A504YND1</accession>
<feature type="non-terminal residue" evidence="2">
    <location>
        <position position="1"/>
    </location>
</feature>
<dbReference type="EMBL" id="SUNJ01010897">
    <property type="protein sequence ID" value="TPP59300.1"/>
    <property type="molecule type" value="Genomic_DNA"/>
</dbReference>
<sequence>VVSLAVVLILSIVLILVAWCLKSRRRRAQRELRRREQQSWLLAKRSTAGLREAFDVPSAHESTGSCLCMPPGMDVFAGSLGRLTPYTLRVSKETLGPQHGSYYNLAHQERKDNRSISTGNLPGVGNVTGYEFQKNSFRSGLSTLELQNQTCGSRTYATVQRGKKYRSRTFLHTETACDCPKPRTFCQPPEKQQWADERGDRRTSGIHLSDSVQSDSEFDLNSQLERYNSYSNDLIRASHSGPGPMTGFEDNRSPLKRRRKQHRSVRNRESENERTSLTTFGVPNINSEPDDIAEPYVPQRSRSHLRRISQTPLQSWLRTEETGLISQDWEI</sequence>
<evidence type="ECO:0000313" key="2">
    <source>
        <dbReference type="EMBL" id="TPP59300.1"/>
    </source>
</evidence>
<feature type="region of interest" description="Disordered" evidence="1">
    <location>
        <begin position="187"/>
        <end position="217"/>
    </location>
</feature>
<keyword evidence="3" id="KW-1185">Reference proteome</keyword>
<feature type="region of interest" description="Disordered" evidence="1">
    <location>
        <begin position="236"/>
        <end position="294"/>
    </location>
</feature>
<evidence type="ECO:0000256" key="1">
    <source>
        <dbReference type="SAM" id="MobiDB-lite"/>
    </source>
</evidence>
<gene>
    <name evidence="2" type="ORF">FGIG_03839</name>
</gene>
<dbReference type="AlphaFoldDB" id="A0A504YND1"/>
<feature type="compositionally biased region" description="Basic and acidic residues" evidence="1">
    <location>
        <begin position="193"/>
        <end position="203"/>
    </location>
</feature>
<reference evidence="2 3" key="1">
    <citation type="submission" date="2019-04" db="EMBL/GenBank/DDBJ databases">
        <title>Annotation for the trematode Fasciola gigantica.</title>
        <authorList>
            <person name="Choi Y.-J."/>
        </authorList>
    </citation>
    <scope>NUCLEOTIDE SEQUENCE [LARGE SCALE GENOMIC DNA]</scope>
    <source>
        <strain evidence="2">Uganda_cow_1</strain>
    </source>
</reference>
<evidence type="ECO:0000313" key="3">
    <source>
        <dbReference type="Proteomes" id="UP000316759"/>
    </source>
</evidence>
<name>A0A504YND1_FASGI</name>
<comment type="caution">
    <text evidence="2">The sequence shown here is derived from an EMBL/GenBank/DDBJ whole genome shotgun (WGS) entry which is preliminary data.</text>
</comment>
<feature type="compositionally biased region" description="Polar residues" evidence="1">
    <location>
        <begin position="275"/>
        <end position="287"/>
    </location>
</feature>
<dbReference type="OrthoDB" id="10560469at2759"/>
<feature type="compositionally biased region" description="Basic residues" evidence="1">
    <location>
        <begin position="254"/>
        <end position="265"/>
    </location>
</feature>
<organism evidence="2 3">
    <name type="scientific">Fasciola gigantica</name>
    <name type="common">Giant liver fluke</name>
    <dbReference type="NCBI Taxonomy" id="46835"/>
    <lineage>
        <taxon>Eukaryota</taxon>
        <taxon>Metazoa</taxon>
        <taxon>Spiralia</taxon>
        <taxon>Lophotrochozoa</taxon>
        <taxon>Platyhelminthes</taxon>
        <taxon>Trematoda</taxon>
        <taxon>Digenea</taxon>
        <taxon>Plagiorchiida</taxon>
        <taxon>Echinostomata</taxon>
        <taxon>Echinostomatoidea</taxon>
        <taxon>Fasciolidae</taxon>
        <taxon>Fasciola</taxon>
    </lineage>
</organism>
<proteinExistence type="predicted"/>
<dbReference type="Proteomes" id="UP000316759">
    <property type="component" value="Unassembled WGS sequence"/>
</dbReference>